<reference evidence="4 5" key="1">
    <citation type="submission" date="2023-04" db="EMBL/GenBank/DDBJ databases">
        <title>Genome of Basidiobolus ranarum AG-B5.</title>
        <authorList>
            <person name="Stajich J.E."/>
            <person name="Carter-House D."/>
            <person name="Gryganskyi A."/>
        </authorList>
    </citation>
    <scope>NUCLEOTIDE SEQUENCE [LARGE SCALE GENOMIC DNA]</scope>
    <source>
        <strain evidence="4 5">AG-B5</strain>
    </source>
</reference>
<dbReference type="PANTHER" id="PTHR47807:SF1">
    <property type="entry name" value="PROTEIN TBF1"/>
    <property type="match status" value="1"/>
</dbReference>
<evidence type="ECO:0000313" key="5">
    <source>
        <dbReference type="Proteomes" id="UP001479436"/>
    </source>
</evidence>
<feature type="compositionally biased region" description="Basic residues" evidence="1">
    <location>
        <begin position="1"/>
        <end position="10"/>
    </location>
</feature>
<feature type="region of interest" description="Disordered" evidence="1">
    <location>
        <begin position="404"/>
        <end position="514"/>
    </location>
</feature>
<feature type="compositionally biased region" description="Polar residues" evidence="1">
    <location>
        <begin position="449"/>
        <end position="465"/>
    </location>
</feature>
<dbReference type="CDD" id="cd11660">
    <property type="entry name" value="SANT_TRF"/>
    <property type="match status" value="1"/>
</dbReference>
<feature type="domain" description="HTH myb-type" evidence="3">
    <location>
        <begin position="566"/>
        <end position="630"/>
    </location>
</feature>
<evidence type="ECO:0000259" key="3">
    <source>
        <dbReference type="PROSITE" id="PS51294"/>
    </source>
</evidence>
<accession>A0ABR2W772</accession>
<proteinExistence type="predicted"/>
<dbReference type="Gene3D" id="1.10.10.60">
    <property type="entry name" value="Homeodomain-like"/>
    <property type="match status" value="1"/>
</dbReference>
<gene>
    <name evidence="4" type="primary">TBF1_1</name>
    <name evidence="4" type="ORF">K7432_002837</name>
</gene>
<dbReference type="InterPro" id="IPR009057">
    <property type="entry name" value="Homeodomain-like_sf"/>
</dbReference>
<protein>
    <submittedName>
        <fullName evidence="4">TTAGGG repeat binding factor</fullName>
    </submittedName>
</protein>
<dbReference type="EMBL" id="JASJQH010006955">
    <property type="protein sequence ID" value="KAK9722205.1"/>
    <property type="molecule type" value="Genomic_DNA"/>
</dbReference>
<dbReference type="InterPro" id="IPR017930">
    <property type="entry name" value="Myb_dom"/>
</dbReference>
<dbReference type="PROSITE" id="PS50090">
    <property type="entry name" value="MYB_LIKE"/>
    <property type="match status" value="1"/>
</dbReference>
<dbReference type="PROSITE" id="PS51294">
    <property type="entry name" value="HTH_MYB"/>
    <property type="match status" value="1"/>
</dbReference>
<evidence type="ECO:0000259" key="2">
    <source>
        <dbReference type="PROSITE" id="PS50090"/>
    </source>
</evidence>
<dbReference type="Pfam" id="PF00249">
    <property type="entry name" value="Myb_DNA-binding"/>
    <property type="match status" value="1"/>
</dbReference>
<comment type="caution">
    <text evidence="4">The sequence shown here is derived from an EMBL/GenBank/DDBJ whole genome shotgun (WGS) entry which is preliminary data.</text>
</comment>
<feature type="region of interest" description="Disordered" evidence="1">
    <location>
        <begin position="1"/>
        <end position="47"/>
    </location>
</feature>
<feature type="compositionally biased region" description="Polar residues" evidence="1">
    <location>
        <begin position="408"/>
        <end position="442"/>
    </location>
</feature>
<feature type="compositionally biased region" description="Basic and acidic residues" evidence="1">
    <location>
        <begin position="551"/>
        <end position="563"/>
    </location>
</feature>
<keyword evidence="5" id="KW-1185">Reference proteome</keyword>
<evidence type="ECO:0000313" key="4">
    <source>
        <dbReference type="EMBL" id="KAK9722205.1"/>
    </source>
</evidence>
<name>A0ABR2W772_9FUNG</name>
<dbReference type="SMART" id="SM00717">
    <property type="entry name" value="SANT"/>
    <property type="match status" value="1"/>
</dbReference>
<feature type="domain" description="Myb-like" evidence="2">
    <location>
        <begin position="566"/>
        <end position="626"/>
    </location>
</feature>
<sequence length="644" mass="73261">MARTKKRVLKKGQPVDTKNATKTSQITEKEVTPTVETAPPSSEDSEYIIPDTLSTEEEFVELFDERETAGFIDEVLRSDKKEKQMLENLSELEWLIADLFAHKVLDNVLLSGDNPLNVPESEHMNEAKKYWKDLQALLKHHDIIDLSELSRSVMNSSDANEYKDILLRILMASLCQTHFEDENNPEKIYSMLLNICEVLLPCILSQNTTFDICLVRFWIDLKTQAIVYGKHQGEDGAELVEKHYGEGSDHLFDHIHFGPSESSSRIEKEKRLYNKMVSVRAERYTNFSVEEQSNELPWIRFLRVVRSFVSRSISQLPTPKLLKSITESNPTSEQIPSGPDAQEIIPSKPVEVTKEQDIPIVVHAHMVKELEAMGTKELATEIEHLEPIFNVALPSTSEKNGILKIKPSKNTQKSVQFQESSPMSHGNGSIIQSSQTLANNNETPEKASSESNVHTQDPLTHSRSQGELMAEMDNNQEAEKKRKRYIHESSGTGVRVRWSTPPSDFEEEEPRATDKAVKFKLDSIEAPSEKKRKLDAVSSAPTTNIPVIYSEQKEAPREREHSSSRRKAKGKAPWTQDELDALYEGMRMFGTAWSTVLSHFGEKGVIDQRLRGRTQVQLKDKARNERRRREKVGLPLDVFEEACI</sequence>
<feature type="region of interest" description="Disordered" evidence="1">
    <location>
        <begin position="545"/>
        <end position="573"/>
    </location>
</feature>
<dbReference type="SUPFAM" id="SSF46689">
    <property type="entry name" value="Homeodomain-like"/>
    <property type="match status" value="1"/>
</dbReference>
<organism evidence="4 5">
    <name type="scientific">Basidiobolus ranarum</name>
    <dbReference type="NCBI Taxonomy" id="34480"/>
    <lineage>
        <taxon>Eukaryota</taxon>
        <taxon>Fungi</taxon>
        <taxon>Fungi incertae sedis</taxon>
        <taxon>Zoopagomycota</taxon>
        <taxon>Entomophthoromycotina</taxon>
        <taxon>Basidiobolomycetes</taxon>
        <taxon>Basidiobolales</taxon>
        <taxon>Basidiobolaceae</taxon>
        <taxon>Basidiobolus</taxon>
    </lineage>
</organism>
<evidence type="ECO:0000256" key="1">
    <source>
        <dbReference type="SAM" id="MobiDB-lite"/>
    </source>
</evidence>
<dbReference type="Proteomes" id="UP001479436">
    <property type="component" value="Unassembled WGS sequence"/>
</dbReference>
<dbReference type="InterPro" id="IPR001005">
    <property type="entry name" value="SANT/Myb"/>
</dbReference>
<feature type="compositionally biased region" description="Polar residues" evidence="1">
    <location>
        <begin position="16"/>
        <end position="26"/>
    </location>
</feature>
<dbReference type="PANTHER" id="PTHR47807">
    <property type="entry name" value="PROTEIN TBF1"/>
    <property type="match status" value="1"/>
</dbReference>
<dbReference type="InterPro" id="IPR052833">
    <property type="entry name" value="Telomeric_DNA-bd_trans-reg"/>
</dbReference>